<organism evidence="7 8">
    <name type="scientific">Pararhodobacter zhoushanensis</name>
    <dbReference type="NCBI Taxonomy" id="2479545"/>
    <lineage>
        <taxon>Bacteria</taxon>
        <taxon>Pseudomonadati</taxon>
        <taxon>Pseudomonadota</taxon>
        <taxon>Alphaproteobacteria</taxon>
        <taxon>Rhodobacterales</taxon>
        <taxon>Paracoccaceae</taxon>
        <taxon>Pararhodobacter</taxon>
    </lineage>
</organism>
<evidence type="ECO:0000256" key="5">
    <source>
        <dbReference type="PIRNR" id="PIRNR038994"/>
    </source>
</evidence>
<dbReference type="PANTHER" id="PTHR11113">
    <property type="entry name" value="N-ACETYLGLUCOSAMINE-6-PHOSPHATE DEACETYLASE"/>
    <property type="match status" value="1"/>
</dbReference>
<dbReference type="EC" id="3.5.1.25" evidence="7"/>
<dbReference type="PANTHER" id="PTHR11113:SF14">
    <property type="entry name" value="N-ACETYLGLUCOSAMINE-6-PHOSPHATE DEACETYLASE"/>
    <property type="match status" value="1"/>
</dbReference>
<dbReference type="GO" id="GO:0008448">
    <property type="term" value="F:N-acetylglucosamine-6-phosphate deacetylase activity"/>
    <property type="evidence" value="ECO:0007669"/>
    <property type="project" value="UniProtKB-EC"/>
</dbReference>
<dbReference type="SUPFAM" id="SSF51338">
    <property type="entry name" value="Composite domain of metallo-dependent hydrolases"/>
    <property type="match status" value="1"/>
</dbReference>
<dbReference type="Proteomes" id="UP001208938">
    <property type="component" value="Unassembled WGS sequence"/>
</dbReference>
<keyword evidence="8" id="KW-1185">Reference proteome</keyword>
<name>A0ABT3GZ56_9RHOB</name>
<evidence type="ECO:0000256" key="1">
    <source>
        <dbReference type="ARBA" id="ARBA00010716"/>
    </source>
</evidence>
<proteinExistence type="inferred from homology"/>
<sequence length="372" mass="38123">MRQIWRGARVFDGWSLRDGCALVVEDGRVVALAEDTGEGVDLDGGILAPGFIDLQVNGGGGALLGQGDPDAALALMCAAHGRLGTAGLLPTLITADRVVTEGVLAAGIRAAKTGLPGFLGLHLEGPHLDPRRKGAHDARLIRPMEDTDLAQLLAAARALPALMVTLAPESATPAQIAALAAAGVLVSLGHSDCTEAQARTAQDAGARVVTHLFNAMSPLGHRAPGLTGAALEGTAQVGIIPDGVHVARTPFRLAVQAAGERLFAVTDSMAVAGTDDDRFTLNGRTILRQDGRLTLEDGTLAGADVSFPQALAWMTAHAGIGLETALAMMTRRPAQVLGLSNRGVLTEGAHADLVHLSDAGALLGVWRGGLEA</sequence>
<dbReference type="EMBL" id="JAPDFL010000001">
    <property type="protein sequence ID" value="MCW1932758.1"/>
    <property type="molecule type" value="Genomic_DNA"/>
</dbReference>
<evidence type="ECO:0000313" key="7">
    <source>
        <dbReference type="EMBL" id="MCW1932758.1"/>
    </source>
</evidence>
<accession>A0ABT3GZ56</accession>
<dbReference type="Pfam" id="PF01979">
    <property type="entry name" value="Amidohydro_1"/>
    <property type="match status" value="1"/>
</dbReference>
<evidence type="ECO:0000256" key="2">
    <source>
        <dbReference type="ARBA" id="ARBA00022723"/>
    </source>
</evidence>
<comment type="similarity">
    <text evidence="1 5">Belongs to the metallo-dependent hydrolases superfamily. NagA family.</text>
</comment>
<evidence type="ECO:0000256" key="4">
    <source>
        <dbReference type="ARBA" id="ARBA00023277"/>
    </source>
</evidence>
<dbReference type="InterPro" id="IPR011059">
    <property type="entry name" value="Metal-dep_hydrolase_composite"/>
</dbReference>
<dbReference type="Gene3D" id="3.20.20.140">
    <property type="entry name" value="Metal-dependent hydrolases"/>
    <property type="match status" value="1"/>
</dbReference>
<comment type="caution">
    <text evidence="7">The sequence shown here is derived from an EMBL/GenBank/DDBJ whole genome shotgun (WGS) entry which is preliminary data.</text>
</comment>
<gene>
    <name evidence="7" type="primary">nagA</name>
    <name evidence="7" type="ORF">OKW52_10940</name>
</gene>
<dbReference type="InterPro" id="IPR003764">
    <property type="entry name" value="GlcNAc_6-P_deAcase"/>
</dbReference>
<keyword evidence="3 5" id="KW-0378">Hydrolase</keyword>
<dbReference type="NCBIfam" id="TIGR00221">
    <property type="entry name" value="nagA"/>
    <property type="match status" value="1"/>
</dbReference>
<keyword evidence="2" id="KW-0479">Metal-binding</keyword>
<dbReference type="InterPro" id="IPR032466">
    <property type="entry name" value="Metal_Hydrolase"/>
</dbReference>
<evidence type="ECO:0000259" key="6">
    <source>
        <dbReference type="Pfam" id="PF01979"/>
    </source>
</evidence>
<keyword evidence="4 5" id="KW-0119">Carbohydrate metabolism</keyword>
<evidence type="ECO:0000313" key="8">
    <source>
        <dbReference type="Proteomes" id="UP001208938"/>
    </source>
</evidence>
<reference evidence="7 8" key="1">
    <citation type="submission" date="2022-10" db="EMBL/GenBank/DDBJ databases">
        <title>Pararhodobacter sp. nov., isolated from marine algae.</title>
        <authorList>
            <person name="Choi B.J."/>
            <person name="Kim J.M."/>
            <person name="Lee J.K."/>
            <person name="Choi D.G."/>
            <person name="Jeon C.O."/>
        </authorList>
    </citation>
    <scope>NUCLEOTIDE SEQUENCE [LARGE SCALE GENOMIC DNA]</scope>
    <source>
        <strain evidence="7 8">ZQ420</strain>
    </source>
</reference>
<dbReference type="InterPro" id="IPR006680">
    <property type="entry name" value="Amidohydro-rel"/>
</dbReference>
<dbReference type="Gene3D" id="2.30.40.10">
    <property type="entry name" value="Urease, subunit C, domain 1"/>
    <property type="match status" value="1"/>
</dbReference>
<evidence type="ECO:0000256" key="3">
    <source>
        <dbReference type="ARBA" id="ARBA00022801"/>
    </source>
</evidence>
<feature type="domain" description="Amidohydrolase-related" evidence="6">
    <location>
        <begin position="46"/>
        <end position="360"/>
    </location>
</feature>
<dbReference type="RefSeq" id="WP_264505734.1">
    <property type="nucleotide sequence ID" value="NZ_JAPDFL010000001.1"/>
</dbReference>
<protein>
    <submittedName>
        <fullName evidence="7">N-acetylglucosamine-6-phosphate deacetylase</fullName>
        <ecNumber evidence="7">3.5.1.25</ecNumber>
    </submittedName>
</protein>
<dbReference type="SUPFAM" id="SSF51556">
    <property type="entry name" value="Metallo-dependent hydrolases"/>
    <property type="match status" value="1"/>
</dbReference>
<dbReference type="PIRSF" id="PIRSF038994">
    <property type="entry name" value="NagA"/>
    <property type="match status" value="1"/>
</dbReference>